<proteinExistence type="predicted"/>
<accession>A0AAW9IPM0</accession>
<gene>
    <name evidence="2" type="ORF">GNF81_03195</name>
</gene>
<protein>
    <submittedName>
        <fullName evidence="2">Uncharacterized protein</fullName>
    </submittedName>
</protein>
<organism evidence="2 3">
    <name type="scientific">Clostridium perfringens</name>
    <dbReference type="NCBI Taxonomy" id="1502"/>
    <lineage>
        <taxon>Bacteria</taxon>
        <taxon>Bacillati</taxon>
        <taxon>Bacillota</taxon>
        <taxon>Clostridia</taxon>
        <taxon>Eubacteriales</taxon>
        <taxon>Clostridiaceae</taxon>
        <taxon>Clostridium</taxon>
    </lineage>
</organism>
<evidence type="ECO:0000313" key="3">
    <source>
        <dbReference type="Proteomes" id="UP001289066"/>
    </source>
</evidence>
<dbReference type="EMBL" id="WNVG01000005">
    <property type="protein sequence ID" value="MDZ5031815.1"/>
    <property type="molecule type" value="Genomic_DNA"/>
</dbReference>
<evidence type="ECO:0000256" key="1">
    <source>
        <dbReference type="SAM" id="Phobius"/>
    </source>
</evidence>
<comment type="caution">
    <text evidence="2">The sequence shown here is derived from an EMBL/GenBank/DDBJ whole genome shotgun (WGS) entry which is preliminary data.</text>
</comment>
<keyword evidence="1" id="KW-1133">Transmembrane helix</keyword>
<dbReference type="Proteomes" id="UP001289066">
    <property type="component" value="Unassembled WGS sequence"/>
</dbReference>
<keyword evidence="1" id="KW-0812">Transmembrane</keyword>
<reference evidence="2" key="1">
    <citation type="submission" date="2019-11" db="EMBL/GenBank/DDBJ databases">
        <title>Characterization of Clostridium perfringens isolates from swine manure treated agricultural soils.</title>
        <authorList>
            <person name="Wushke S.T."/>
        </authorList>
    </citation>
    <scope>NUCLEOTIDE SEQUENCE</scope>
    <source>
        <strain evidence="2">X15</strain>
    </source>
</reference>
<feature type="transmembrane region" description="Helical" evidence="1">
    <location>
        <begin position="85"/>
        <end position="110"/>
    </location>
</feature>
<dbReference type="AlphaFoldDB" id="A0AAW9IPM0"/>
<feature type="transmembrane region" description="Helical" evidence="1">
    <location>
        <begin position="139"/>
        <end position="157"/>
    </location>
</feature>
<dbReference type="RefSeq" id="WP_322391498.1">
    <property type="nucleotide sequence ID" value="NZ_WNUW01000012.1"/>
</dbReference>
<sequence length="177" mass="20452">MSLIEKKFKFEDNGFSCTEIKGIIPYEKFVALSRFKEEYEISYELQKGNIKKIKIEVSKNLHQSVDEFLSNKFPNMSITEKKASVFKCISPFLGIPICYILLFIACVVFMNSDMDSARIPVIIYPIFRFILNSTYTKNFAIVCGLILLSILLGLFSYKNDSIIYQYNLNNNENSNNL</sequence>
<evidence type="ECO:0000313" key="2">
    <source>
        <dbReference type="EMBL" id="MDZ5031815.1"/>
    </source>
</evidence>
<name>A0AAW9IPM0_CLOPF</name>
<keyword evidence="1" id="KW-0472">Membrane</keyword>